<dbReference type="OMA" id="CANCTDG"/>
<dbReference type="FunCoup" id="A0A6I8P4Q7">
    <property type="interactions" value="8"/>
</dbReference>
<evidence type="ECO:0000256" key="1">
    <source>
        <dbReference type="ARBA" id="ARBA00004487"/>
    </source>
</evidence>
<keyword evidence="14" id="KW-0628">Postsynaptic cell membrane</keyword>
<keyword evidence="22" id="KW-1185">Reference proteome</keyword>
<feature type="compositionally biased region" description="Gly residues" evidence="17">
    <location>
        <begin position="1286"/>
        <end position="1295"/>
    </location>
</feature>
<dbReference type="GO" id="GO:0043005">
    <property type="term" value="C:neuron projection"/>
    <property type="evidence" value="ECO:0007669"/>
    <property type="project" value="UniProtKB-SubCell"/>
</dbReference>
<name>A0A6I8P4Q7_ORNAN</name>
<keyword evidence="13" id="KW-0807">Transducer</keyword>
<keyword evidence="12" id="KW-0325">Glycoprotein</keyword>
<dbReference type="GO" id="GO:0004930">
    <property type="term" value="F:G protein-coupled receptor activity"/>
    <property type="evidence" value="ECO:0007669"/>
    <property type="project" value="UniProtKB-KW"/>
</dbReference>
<feature type="signal peptide" evidence="19">
    <location>
        <begin position="1"/>
        <end position="16"/>
    </location>
</feature>
<keyword evidence="10" id="KW-1015">Disulfide bond</keyword>
<dbReference type="Pfam" id="PF22572">
    <property type="entry name" value="GPR158_179_EC"/>
    <property type="match status" value="1"/>
</dbReference>
<evidence type="ECO:0000256" key="8">
    <source>
        <dbReference type="ARBA" id="ARBA00023040"/>
    </source>
</evidence>
<feature type="compositionally biased region" description="Low complexity" evidence="17">
    <location>
        <begin position="1343"/>
        <end position="1352"/>
    </location>
</feature>
<reference evidence="21" key="2">
    <citation type="submission" date="2025-09" db="UniProtKB">
        <authorList>
            <consortium name="Ensembl"/>
        </authorList>
    </citation>
    <scope>IDENTIFICATION</scope>
    <source>
        <strain evidence="21">Glennie</strain>
    </source>
</reference>
<dbReference type="PANTHER" id="PTHR32546">
    <property type="entry name" value="G-PROTEIN COUPLED RECEPTOR 158-RELATED"/>
    <property type="match status" value="1"/>
</dbReference>
<keyword evidence="7" id="KW-0770">Synapse</keyword>
<evidence type="ECO:0000256" key="19">
    <source>
        <dbReference type="SAM" id="SignalP"/>
    </source>
</evidence>
<feature type="domain" description="G-protein coupled receptors family 3 profile" evidence="20">
    <location>
        <begin position="385"/>
        <end position="607"/>
    </location>
</feature>
<dbReference type="InterPro" id="IPR054714">
    <property type="entry name" value="GPR158_179_extracellular"/>
</dbReference>
<evidence type="ECO:0000256" key="2">
    <source>
        <dbReference type="ARBA" id="ARBA00007242"/>
    </source>
</evidence>
<evidence type="ECO:0000256" key="17">
    <source>
        <dbReference type="SAM" id="MobiDB-lite"/>
    </source>
</evidence>
<feature type="compositionally biased region" description="Low complexity" evidence="17">
    <location>
        <begin position="763"/>
        <end position="785"/>
    </location>
</feature>
<evidence type="ECO:0000256" key="7">
    <source>
        <dbReference type="ARBA" id="ARBA00023018"/>
    </source>
</evidence>
<feature type="compositionally biased region" description="Gly residues" evidence="17">
    <location>
        <begin position="982"/>
        <end position="1004"/>
    </location>
</feature>
<feature type="compositionally biased region" description="Low complexity" evidence="17">
    <location>
        <begin position="880"/>
        <end position="889"/>
    </location>
</feature>
<evidence type="ECO:0000256" key="18">
    <source>
        <dbReference type="SAM" id="Phobius"/>
    </source>
</evidence>
<evidence type="ECO:0000256" key="15">
    <source>
        <dbReference type="ARBA" id="ARBA00023273"/>
    </source>
</evidence>
<evidence type="ECO:0000259" key="20">
    <source>
        <dbReference type="PROSITE" id="PS50259"/>
    </source>
</evidence>
<evidence type="ECO:0000256" key="4">
    <source>
        <dbReference type="ARBA" id="ARBA00022692"/>
    </source>
</evidence>
<keyword evidence="9 18" id="KW-0472">Membrane</keyword>
<feature type="transmembrane region" description="Helical" evidence="18">
    <location>
        <begin position="389"/>
        <end position="412"/>
    </location>
</feature>
<organism evidence="21 22">
    <name type="scientific">Ornithorhynchus anatinus</name>
    <name type="common">Duckbill platypus</name>
    <dbReference type="NCBI Taxonomy" id="9258"/>
    <lineage>
        <taxon>Eukaryota</taxon>
        <taxon>Metazoa</taxon>
        <taxon>Chordata</taxon>
        <taxon>Craniata</taxon>
        <taxon>Vertebrata</taxon>
        <taxon>Euteleostomi</taxon>
        <taxon>Mammalia</taxon>
        <taxon>Monotremata</taxon>
        <taxon>Ornithorhynchidae</taxon>
        <taxon>Ornithorhynchus</taxon>
    </lineage>
</organism>
<feature type="region of interest" description="Disordered" evidence="17">
    <location>
        <begin position="670"/>
        <end position="963"/>
    </location>
</feature>
<dbReference type="GO" id="GO:0045211">
    <property type="term" value="C:postsynaptic membrane"/>
    <property type="evidence" value="ECO:0007669"/>
    <property type="project" value="UniProtKB-SubCell"/>
</dbReference>
<dbReference type="CDD" id="cd15293">
    <property type="entry name" value="7tmC_GPR158-like"/>
    <property type="match status" value="1"/>
</dbReference>
<evidence type="ECO:0000313" key="22">
    <source>
        <dbReference type="Proteomes" id="UP000002279"/>
    </source>
</evidence>
<evidence type="ECO:0000256" key="6">
    <source>
        <dbReference type="ARBA" id="ARBA00022989"/>
    </source>
</evidence>
<evidence type="ECO:0000256" key="10">
    <source>
        <dbReference type="ARBA" id="ARBA00023157"/>
    </source>
</evidence>
<accession>A0A6I8P4Q7</accession>
<feature type="chain" id="PRO_5026344128" description="G-protein coupled receptors family 3 profile domain-containing protein" evidence="19">
    <location>
        <begin position="17"/>
        <end position="1367"/>
    </location>
</feature>
<dbReference type="InterPro" id="IPR017978">
    <property type="entry name" value="GPCR_3_C"/>
</dbReference>
<dbReference type="PANTHER" id="PTHR32546:SF7">
    <property type="entry name" value="G-PROTEIN COUPLED RECEPTOR 179-RELATED"/>
    <property type="match status" value="1"/>
</dbReference>
<keyword evidence="6 18" id="KW-1133">Transmembrane helix</keyword>
<dbReference type="Bgee" id="ENSOANG00000050822">
    <property type="expression patterns" value="Expressed in cerebellum and 4 other cell types or tissues"/>
</dbReference>
<feature type="compositionally biased region" description="Pro residues" evidence="17">
    <location>
        <begin position="1175"/>
        <end position="1192"/>
    </location>
</feature>
<evidence type="ECO:0000256" key="14">
    <source>
        <dbReference type="ARBA" id="ARBA00023257"/>
    </source>
</evidence>
<feature type="transmembrane region" description="Helical" evidence="18">
    <location>
        <begin position="356"/>
        <end position="377"/>
    </location>
</feature>
<dbReference type="Proteomes" id="UP000002279">
    <property type="component" value="Unplaced"/>
</dbReference>
<reference evidence="21" key="1">
    <citation type="submission" date="2025-08" db="UniProtKB">
        <authorList>
            <consortium name="Ensembl"/>
        </authorList>
    </citation>
    <scope>IDENTIFICATION</scope>
    <source>
        <strain evidence="21">Glennie</strain>
    </source>
</reference>
<evidence type="ECO:0000256" key="9">
    <source>
        <dbReference type="ARBA" id="ARBA00023136"/>
    </source>
</evidence>
<protein>
    <recommendedName>
        <fullName evidence="20">G-protein coupled receptors family 3 profile domain-containing protein</fullName>
    </recommendedName>
</protein>
<keyword evidence="15" id="KW-0966">Cell projection</keyword>
<keyword evidence="4 18" id="KW-0812">Transmembrane</keyword>
<keyword evidence="3" id="KW-1003">Cell membrane</keyword>
<evidence type="ECO:0000256" key="13">
    <source>
        <dbReference type="ARBA" id="ARBA00023224"/>
    </source>
</evidence>
<evidence type="ECO:0000256" key="16">
    <source>
        <dbReference type="ARBA" id="ARBA00034104"/>
    </source>
</evidence>
<proteinExistence type="inferred from homology"/>
<feature type="transmembrane region" description="Helical" evidence="18">
    <location>
        <begin position="424"/>
        <end position="445"/>
    </location>
</feature>
<comment type="similarity">
    <text evidence="2">Belongs to the G-protein coupled receptor 3 family.</text>
</comment>
<evidence type="ECO:0000256" key="5">
    <source>
        <dbReference type="ARBA" id="ARBA00022729"/>
    </source>
</evidence>
<keyword evidence="5 19" id="KW-0732">Signal</keyword>
<evidence type="ECO:0000256" key="3">
    <source>
        <dbReference type="ARBA" id="ARBA00022475"/>
    </source>
</evidence>
<evidence type="ECO:0000256" key="12">
    <source>
        <dbReference type="ARBA" id="ARBA00023180"/>
    </source>
</evidence>
<feature type="transmembrane region" description="Helical" evidence="18">
    <location>
        <begin position="465"/>
        <end position="485"/>
    </location>
</feature>
<dbReference type="Pfam" id="PF00003">
    <property type="entry name" value="7tm_3"/>
    <property type="match status" value="1"/>
</dbReference>
<keyword evidence="11" id="KW-0675">Receptor</keyword>
<feature type="compositionally biased region" description="Low complexity" evidence="17">
    <location>
        <begin position="1253"/>
        <end position="1263"/>
    </location>
</feature>
<dbReference type="InterPro" id="IPR043458">
    <property type="entry name" value="GPR158/179"/>
</dbReference>
<evidence type="ECO:0000256" key="11">
    <source>
        <dbReference type="ARBA" id="ARBA00023170"/>
    </source>
</evidence>
<feature type="compositionally biased region" description="Low complexity" evidence="17">
    <location>
        <begin position="1013"/>
        <end position="1022"/>
    </location>
</feature>
<comment type="subcellular location">
    <subcellularLocation>
        <location evidence="1">Cell projection</location>
        <location evidence="1">Neuron projection</location>
    </subcellularLocation>
    <subcellularLocation>
        <location evidence="16">Postsynaptic cell membrane</location>
        <topology evidence="16">Multi-pass membrane protein</topology>
    </subcellularLocation>
</comment>
<dbReference type="InParanoid" id="A0A6I8P4Q7"/>
<dbReference type="Ensembl" id="ENSOANT00000067589.1">
    <property type="protein sequence ID" value="ENSOANP00000047953.1"/>
    <property type="gene ID" value="ENSOANG00000050822.1"/>
</dbReference>
<evidence type="ECO:0000313" key="21">
    <source>
        <dbReference type="Ensembl" id="ENSOANP00000047953.1"/>
    </source>
</evidence>
<sequence>MLRALVPLLWAALGRGVPGAPLPQPGPAAGGEAAGPGSGEGAAAAAALAFLRWGDARRLSRATCRARFEVSGRGAAGPAPRGLWGAAGAVALAANVLNLLLQANELREASLPDDADWYQALVRGLAQGHPQARRAKLTFLRPPGARARGPRLVLRASREPGGALLLRGRPAGPAGSEGPHRPRGPAALRHRLLTNDLSGLASPRWARAHGYLGSAGRVRAGPPFLDCRAGRFVPRWLLTLSAPFHGLRPDLTPERRWMDVDLRDVKVDQCTPGPGWFAGTHRCDPESTQCTPLQTHGFALGRYVCLCRPGFYRVGPPLGVGTCVRPCCACQPCPEGCANCTDGTPCLAQEDRALRAALLTCQAGCMLAVFACMLLSYHYRCNKRVRASGLLWLEIILFGSLLLYFPVFILYFEPSVFRCVALRWVRLLGFATVYGTVALKLYRVLQASLSRQVRRGVPATGGRPLRSLALALLLVLWFLAAWTAGTLDQTARPAPRALVVTGRTPAGRLFRLCGLDRWDYMMSVAELLSLLCASALCRATWAVPSAYREPRYLAVALHNELATSAAFHLVRFLLVPSLHPDWTLLLCFVHTHGTVTVTLALLFVPKVSPGPPRIPWTEVIEEELDMRPPSSCLESSITSAWSDPGLDPGDIRAELKKLYWQLEVQQTRQMVARNPHLPERPASRRGPARSLLRRLSARRPPSLREAPAGEEEARPGRGDPRRHRSSQTLREDPGPARATPLAKSDGACHVAAAGDEAPPGPRPARSASGTGGVRSASSIRSVRSAPGIRSLPSVRIAPGARGAHSAPSLRPGAPASPLTRREPRPHSDGAQTRPHSAPLEAARLPGGPPPRSASLHGTRASDGPQGDGRGRMTPGPAPGGPVSAAPAAGTPIRAPASSRGPDPFAFICPWEGGTPGEVGAGPPAPPPAPRRALSVAATDPEGEGSPSTPPKSQSLKAPARGASLRSLGLMLKALGRSRTGCPGQGAGDGAAGAGGGGAATGGALGAPPPAPGGVPAETPGATRAQEEGDHPDEEGGPEPAGRDPAESSGAAGGPVFPLEGTRGSPGPSEVGATEGLRRPPSGGPDRLGSQAAAGPVPGKAEACPWEASGGRADICPWEEDEGSPGTIRAPTPDGGRRHRPRGAPSRGSPDEAGKEGQGQDPVRPWESSADSGGPRGPPPGKSRPPGGGPLLPPDADRWKAEVCPWEVSGGRADIRPWEESEGAAVPEAAAGQGPRWARPKGAAGADPPSPQQGGDAAAAGTPRRAGRLVRAREAICPRETVDAGDDGGPGSGPEGHPGQTWGTEGRPDPGGTGSRRPGPRPAGAARAESLPASEGRRPPPAGPQAASSLPGSEAGWARSPEPGPAAK</sequence>
<feature type="region of interest" description="Disordered" evidence="17">
    <location>
        <begin position="976"/>
        <end position="1367"/>
    </location>
</feature>
<feature type="compositionally biased region" description="Basic and acidic residues" evidence="17">
    <location>
        <begin position="1270"/>
        <end position="1281"/>
    </location>
</feature>
<dbReference type="PROSITE" id="PS50259">
    <property type="entry name" value="G_PROTEIN_RECEP_F3_4"/>
    <property type="match status" value="1"/>
</dbReference>
<dbReference type="GeneTree" id="ENSGT00940000160776"/>
<keyword evidence="8" id="KW-0297">G-protein coupled receptor</keyword>